<keyword evidence="2" id="KW-1185">Reference proteome</keyword>
<dbReference type="AlphaFoldDB" id="A0A512NPV1"/>
<name>A0A512NPV1_9HYPH</name>
<dbReference type="Pfam" id="PF12244">
    <property type="entry name" value="DUF3606"/>
    <property type="match status" value="1"/>
</dbReference>
<evidence type="ECO:0008006" key="3">
    <source>
        <dbReference type="Google" id="ProtNLM"/>
    </source>
</evidence>
<reference evidence="1 2" key="1">
    <citation type="submission" date="2019-07" db="EMBL/GenBank/DDBJ databases">
        <title>Whole genome shotgun sequence of Reyranella soli NBRC 108950.</title>
        <authorList>
            <person name="Hosoyama A."/>
            <person name="Uohara A."/>
            <person name="Ohji S."/>
            <person name="Ichikawa N."/>
        </authorList>
    </citation>
    <scope>NUCLEOTIDE SEQUENCE [LARGE SCALE GENOMIC DNA]</scope>
    <source>
        <strain evidence="1 2">NBRC 108950</strain>
    </source>
</reference>
<accession>A0A512NPV1</accession>
<gene>
    <name evidence="1" type="ORF">RSO01_81440</name>
</gene>
<dbReference type="Proteomes" id="UP000321058">
    <property type="component" value="Unassembled WGS sequence"/>
</dbReference>
<evidence type="ECO:0000313" key="2">
    <source>
        <dbReference type="Proteomes" id="UP000321058"/>
    </source>
</evidence>
<dbReference type="EMBL" id="BKAJ01000193">
    <property type="protein sequence ID" value="GEP60978.1"/>
    <property type="molecule type" value="Genomic_DNA"/>
</dbReference>
<dbReference type="InterPro" id="IPR022037">
    <property type="entry name" value="DUF3606"/>
</dbReference>
<dbReference type="RefSeq" id="WP_170303736.1">
    <property type="nucleotide sequence ID" value="NZ_BKAJ01000193.1"/>
</dbReference>
<comment type="caution">
    <text evidence="1">The sequence shown here is derived from an EMBL/GenBank/DDBJ whole genome shotgun (WGS) entry which is preliminary data.</text>
</comment>
<sequence>MAHYPNKRGPPDAIEIELADDGEVDDMRSWCEHFACTPEQLRAVVGKVGPVRKDVHALLTRMGWTSRPHVERD</sequence>
<evidence type="ECO:0000313" key="1">
    <source>
        <dbReference type="EMBL" id="GEP60978.1"/>
    </source>
</evidence>
<organism evidence="1 2">
    <name type="scientific">Reyranella soli</name>
    <dbReference type="NCBI Taxonomy" id="1230389"/>
    <lineage>
        <taxon>Bacteria</taxon>
        <taxon>Pseudomonadati</taxon>
        <taxon>Pseudomonadota</taxon>
        <taxon>Alphaproteobacteria</taxon>
        <taxon>Hyphomicrobiales</taxon>
        <taxon>Reyranellaceae</taxon>
        <taxon>Reyranella</taxon>
    </lineage>
</organism>
<proteinExistence type="predicted"/>
<protein>
    <recommendedName>
        <fullName evidence="3">DUF3606 domain-containing protein</fullName>
    </recommendedName>
</protein>